<evidence type="ECO:0000256" key="9">
    <source>
        <dbReference type="SAM" id="MobiDB-lite"/>
    </source>
</evidence>
<evidence type="ECO:0000256" key="2">
    <source>
        <dbReference type="ARBA" id="ARBA00006771"/>
    </source>
</evidence>
<evidence type="ECO:0000256" key="4">
    <source>
        <dbReference type="ARBA" id="ARBA00022792"/>
    </source>
</evidence>
<dbReference type="Proteomes" id="UP000504606">
    <property type="component" value="Unplaced"/>
</dbReference>
<dbReference type="AlphaFoldDB" id="A0A6J1SKW9"/>
<evidence type="ECO:0000256" key="7">
    <source>
        <dbReference type="ARBA" id="ARBA00023136"/>
    </source>
</evidence>
<reference evidence="11" key="1">
    <citation type="submission" date="2025-08" db="UniProtKB">
        <authorList>
            <consortium name="RefSeq"/>
        </authorList>
    </citation>
    <scope>IDENTIFICATION</scope>
    <source>
        <tissue evidence="11">Whole organism</tissue>
    </source>
</reference>
<comment type="function">
    <text evidence="8">Component of the MICOS complex, a large protein complex of the mitochondrial inner membrane that plays crucial roles in the maintenance of crista junctions, inner membrane architecture, and formation of contact sites to the outer membrane.</text>
</comment>
<keyword evidence="5" id="KW-1133">Transmembrane helix</keyword>
<evidence type="ECO:0000256" key="5">
    <source>
        <dbReference type="ARBA" id="ARBA00022989"/>
    </source>
</evidence>
<dbReference type="GO" id="GO:0044284">
    <property type="term" value="C:mitochondrial crista junction"/>
    <property type="evidence" value="ECO:0007669"/>
    <property type="project" value="TreeGrafter"/>
</dbReference>
<keyword evidence="3" id="KW-0812">Transmembrane</keyword>
<dbReference type="GO" id="GO:0061617">
    <property type="term" value="C:MICOS complex"/>
    <property type="evidence" value="ECO:0007669"/>
    <property type="project" value="UniProtKB-UniRule"/>
</dbReference>
<evidence type="ECO:0000313" key="10">
    <source>
        <dbReference type="Proteomes" id="UP000504606"/>
    </source>
</evidence>
<name>A0A6J1SKW9_FRAOC</name>
<dbReference type="KEGG" id="foc:113208901"/>
<dbReference type="GO" id="GO:0042407">
    <property type="term" value="P:cristae formation"/>
    <property type="evidence" value="ECO:0007669"/>
    <property type="project" value="TreeGrafter"/>
</dbReference>
<keyword evidence="6 8" id="KW-0496">Mitochondrion</keyword>
<dbReference type="PANTHER" id="PTHR31816">
    <property type="entry name" value="MICOS COMPLEX SUBUNIT MIC13"/>
    <property type="match status" value="1"/>
</dbReference>
<evidence type="ECO:0000313" key="11">
    <source>
        <dbReference type="RefSeq" id="XP_026281934.1"/>
    </source>
</evidence>
<dbReference type="RefSeq" id="XP_026281934.1">
    <property type="nucleotide sequence ID" value="XM_026426149.2"/>
</dbReference>
<dbReference type="GeneID" id="113208901"/>
<evidence type="ECO:0000256" key="3">
    <source>
        <dbReference type="ARBA" id="ARBA00022692"/>
    </source>
</evidence>
<gene>
    <name evidence="11" type="primary">LOC113208901</name>
</gene>
<evidence type="ECO:0000256" key="8">
    <source>
        <dbReference type="RuleBase" id="RU363009"/>
    </source>
</evidence>
<keyword evidence="4 8" id="KW-0999">Mitochondrion inner membrane</keyword>
<comment type="subcellular location">
    <subcellularLocation>
        <location evidence="1 8">Mitochondrion inner membrane</location>
        <topology evidence="1 8">Single-pass membrane protein</topology>
    </subcellularLocation>
</comment>
<keyword evidence="10" id="KW-1185">Reference proteome</keyword>
<feature type="region of interest" description="Disordered" evidence="9">
    <location>
        <begin position="104"/>
        <end position="123"/>
    </location>
</feature>
<organism evidence="10 11">
    <name type="scientific">Frankliniella occidentalis</name>
    <name type="common">Western flower thrips</name>
    <name type="synonym">Euthrips occidentalis</name>
    <dbReference type="NCBI Taxonomy" id="133901"/>
    <lineage>
        <taxon>Eukaryota</taxon>
        <taxon>Metazoa</taxon>
        <taxon>Ecdysozoa</taxon>
        <taxon>Arthropoda</taxon>
        <taxon>Hexapoda</taxon>
        <taxon>Insecta</taxon>
        <taxon>Pterygota</taxon>
        <taxon>Neoptera</taxon>
        <taxon>Paraneoptera</taxon>
        <taxon>Thysanoptera</taxon>
        <taxon>Terebrantia</taxon>
        <taxon>Thripoidea</taxon>
        <taxon>Thripidae</taxon>
        <taxon>Frankliniella</taxon>
    </lineage>
</organism>
<sequence length="123" mass="13280">MFKRLMKVGIKASILTSAVYYTIDQGLWEDTDQADKIYSDIYQAVAPYVKDVPVEVPELPSLSDFAASSKLYYNQGVIATGNFFKDLPSNTASVAGDLKSTLSTLLDAPPSQENSADSTSGKS</sequence>
<dbReference type="OrthoDB" id="5948578at2759"/>
<dbReference type="Pfam" id="PF15884">
    <property type="entry name" value="QIL1"/>
    <property type="match status" value="1"/>
</dbReference>
<dbReference type="InterPro" id="IPR026769">
    <property type="entry name" value="Mic13"/>
</dbReference>
<dbReference type="CTD" id="39948"/>
<dbReference type="PANTHER" id="PTHR31816:SF3">
    <property type="entry name" value="MICOS COMPLEX SUBUNIT MIC13"/>
    <property type="match status" value="1"/>
</dbReference>
<accession>A0A6J1SKW9</accession>
<evidence type="ECO:0000256" key="6">
    <source>
        <dbReference type="ARBA" id="ARBA00023128"/>
    </source>
</evidence>
<evidence type="ECO:0000256" key="1">
    <source>
        <dbReference type="ARBA" id="ARBA00004434"/>
    </source>
</evidence>
<keyword evidence="7" id="KW-0472">Membrane</keyword>
<comment type="subunit">
    <text evidence="8">Component of the mitochondrial contact site and cristae organizing system (MICOS) complex.</text>
</comment>
<feature type="compositionally biased region" description="Polar residues" evidence="9">
    <location>
        <begin position="111"/>
        <end position="123"/>
    </location>
</feature>
<proteinExistence type="inferred from homology"/>
<comment type="similarity">
    <text evidence="2 8">Belongs to the MICOS complex subunit Mic13 family.</text>
</comment>
<protein>
    <recommendedName>
        <fullName evidence="8">MICOS complex subunit MIC13</fullName>
    </recommendedName>
</protein>